<comment type="subcellular location">
    <subcellularLocation>
        <location evidence="1">Nucleus</location>
    </subcellularLocation>
</comment>
<evidence type="ECO:0000256" key="2">
    <source>
        <dbReference type="ARBA" id="ARBA00022079"/>
    </source>
</evidence>
<proteinExistence type="inferred from homology"/>
<dbReference type="PANTHER" id="PTHR13946">
    <property type="entry name" value="DNA-DIRECTED RNA POLYMERASE I,II,III"/>
    <property type="match status" value="1"/>
</dbReference>
<dbReference type="InterPro" id="IPR022905">
    <property type="entry name" value="Rpo11-like"/>
</dbReference>
<dbReference type="VEuPathDB" id="AmoebaDB:ACA1_090040"/>
<keyword evidence="9" id="KW-1185">Reference proteome</keyword>
<evidence type="ECO:0000256" key="3">
    <source>
        <dbReference type="ARBA" id="ARBA00022478"/>
    </source>
</evidence>
<gene>
    <name evidence="8" type="ORF">ACA1_090040</name>
</gene>
<dbReference type="AlphaFoldDB" id="L8GXA1"/>
<organism evidence="8 9">
    <name type="scientific">Acanthamoeba castellanii (strain ATCC 30010 / Neff)</name>
    <dbReference type="NCBI Taxonomy" id="1257118"/>
    <lineage>
        <taxon>Eukaryota</taxon>
        <taxon>Amoebozoa</taxon>
        <taxon>Discosea</taxon>
        <taxon>Longamoebia</taxon>
        <taxon>Centramoebida</taxon>
        <taxon>Acanthamoebidae</taxon>
        <taxon>Acanthamoeba</taxon>
    </lineage>
</organism>
<dbReference type="InterPro" id="IPR036603">
    <property type="entry name" value="RBP11-like"/>
</dbReference>
<dbReference type="InterPro" id="IPR033898">
    <property type="entry name" value="RNAP_AC19"/>
</dbReference>
<evidence type="ECO:0000259" key="7">
    <source>
        <dbReference type="Pfam" id="PF13656"/>
    </source>
</evidence>
<dbReference type="FunFam" id="3.30.1360.10:FF:000006">
    <property type="entry name" value="DNA-directed RNA polymerases I and III subunit RPAC2"/>
    <property type="match status" value="1"/>
</dbReference>
<evidence type="ECO:0000313" key="8">
    <source>
        <dbReference type="EMBL" id="ELR16706.1"/>
    </source>
</evidence>
<dbReference type="PANTHER" id="PTHR13946:SF28">
    <property type="entry name" value="DNA-DIRECTED RNA POLYMERASES I AND III SUBUNIT RPAC2"/>
    <property type="match status" value="1"/>
</dbReference>
<dbReference type="GO" id="GO:0046983">
    <property type="term" value="F:protein dimerization activity"/>
    <property type="evidence" value="ECO:0007669"/>
    <property type="project" value="InterPro"/>
</dbReference>
<keyword evidence="5" id="KW-0539">Nucleus</keyword>
<name>L8GXA1_ACACF</name>
<dbReference type="GO" id="GO:0003899">
    <property type="term" value="F:DNA-directed RNA polymerase activity"/>
    <property type="evidence" value="ECO:0007669"/>
    <property type="project" value="InterPro"/>
</dbReference>
<comment type="similarity">
    <text evidence="6">Belongs to the archaeal Rpo11/eukaryotic RPB11/RPC19 RNA polymerase subunit family.</text>
</comment>
<dbReference type="GeneID" id="14917247"/>
<evidence type="ECO:0000256" key="4">
    <source>
        <dbReference type="ARBA" id="ARBA00023163"/>
    </source>
</evidence>
<dbReference type="InterPro" id="IPR009025">
    <property type="entry name" value="RBP11-like_dimer"/>
</dbReference>
<dbReference type="STRING" id="1257118.L8GXA1"/>
<reference evidence="8 9" key="1">
    <citation type="journal article" date="2013" name="Genome Biol.">
        <title>Genome of Acanthamoeba castellanii highlights extensive lateral gene transfer and early evolution of tyrosine kinase signaling.</title>
        <authorList>
            <person name="Clarke M."/>
            <person name="Lohan A.J."/>
            <person name="Liu B."/>
            <person name="Lagkouvardos I."/>
            <person name="Roy S."/>
            <person name="Zafar N."/>
            <person name="Bertelli C."/>
            <person name="Schilde C."/>
            <person name="Kianianmomeni A."/>
            <person name="Burglin T.R."/>
            <person name="Frech C."/>
            <person name="Turcotte B."/>
            <person name="Kopec K.O."/>
            <person name="Synnott J.M."/>
            <person name="Choo C."/>
            <person name="Paponov I."/>
            <person name="Finkler A."/>
            <person name="Soon Heng Tan C."/>
            <person name="Hutchins A.P."/>
            <person name="Weinmeier T."/>
            <person name="Rattei T."/>
            <person name="Chu J.S."/>
            <person name="Gimenez G."/>
            <person name="Irimia M."/>
            <person name="Rigden D.J."/>
            <person name="Fitzpatrick D.A."/>
            <person name="Lorenzo-Morales J."/>
            <person name="Bateman A."/>
            <person name="Chiu C.H."/>
            <person name="Tang P."/>
            <person name="Hegemann P."/>
            <person name="Fromm H."/>
            <person name="Raoult D."/>
            <person name="Greub G."/>
            <person name="Miranda-Saavedra D."/>
            <person name="Chen N."/>
            <person name="Nash P."/>
            <person name="Ginger M.L."/>
            <person name="Horn M."/>
            <person name="Schaap P."/>
            <person name="Caler L."/>
            <person name="Loftus B."/>
        </authorList>
    </citation>
    <scope>NUCLEOTIDE SEQUENCE [LARGE SCALE GENOMIC DNA]</scope>
    <source>
        <strain evidence="8 9">Neff</strain>
    </source>
</reference>
<dbReference type="OrthoDB" id="510325at2759"/>
<dbReference type="CDD" id="cd07029">
    <property type="entry name" value="RNAP_I_III_AC19"/>
    <property type="match status" value="1"/>
</dbReference>
<evidence type="ECO:0000256" key="5">
    <source>
        <dbReference type="ARBA" id="ARBA00023242"/>
    </source>
</evidence>
<feature type="domain" description="DNA-directed RNA polymerase RBP11-like dimerisation" evidence="7">
    <location>
        <begin position="30"/>
        <end position="98"/>
    </location>
</feature>
<keyword evidence="4" id="KW-0804">Transcription</keyword>
<dbReference type="PROSITE" id="PS01154">
    <property type="entry name" value="RNA_POL_L_13KD"/>
    <property type="match status" value="1"/>
</dbReference>
<dbReference type="GO" id="GO:0006383">
    <property type="term" value="P:transcription by RNA polymerase III"/>
    <property type="evidence" value="ECO:0007669"/>
    <property type="project" value="TreeGrafter"/>
</dbReference>
<keyword evidence="3" id="KW-0240">DNA-directed RNA polymerase</keyword>
<evidence type="ECO:0000256" key="1">
    <source>
        <dbReference type="ARBA" id="ARBA00004123"/>
    </source>
</evidence>
<sequence length="129" mass="14366">MESGPSVTLDPYDEDFKKLEISAGDSDNLITVTLSNEDHTLGNSLRWILMKNPEVDFCGYSVPHPSEPKMNVRIQTKDGKPSVEALRKGLNDLVSIAEYTLGTFQSEFQMFVDSNDITEDGSEASEMEE</sequence>
<dbReference type="SUPFAM" id="SSF55257">
    <property type="entry name" value="RBP11-like subunits of RNA polymerase"/>
    <property type="match status" value="1"/>
</dbReference>
<dbReference type="EMBL" id="KB007985">
    <property type="protein sequence ID" value="ELR16706.1"/>
    <property type="molecule type" value="Genomic_DNA"/>
</dbReference>
<accession>L8GXA1</accession>
<protein>
    <recommendedName>
        <fullName evidence="2">DNA-directed RNA polymerases I and III subunit RPAC2</fullName>
    </recommendedName>
</protein>
<dbReference type="OMA" id="TGTDRHC"/>
<evidence type="ECO:0000256" key="6">
    <source>
        <dbReference type="ARBA" id="ARBA00025751"/>
    </source>
</evidence>
<dbReference type="RefSeq" id="XP_004338719.1">
    <property type="nucleotide sequence ID" value="XM_004338671.1"/>
</dbReference>
<dbReference type="GO" id="GO:0003677">
    <property type="term" value="F:DNA binding"/>
    <property type="evidence" value="ECO:0007669"/>
    <property type="project" value="InterPro"/>
</dbReference>
<dbReference type="KEGG" id="acan:ACA1_090040"/>
<dbReference type="Gene3D" id="3.30.1360.10">
    <property type="entry name" value="RNA polymerase, RBP11-like subunit"/>
    <property type="match status" value="1"/>
</dbReference>
<dbReference type="GO" id="GO:0005736">
    <property type="term" value="C:RNA polymerase I complex"/>
    <property type="evidence" value="ECO:0007669"/>
    <property type="project" value="TreeGrafter"/>
</dbReference>
<dbReference type="Pfam" id="PF13656">
    <property type="entry name" value="RNA_pol_L_2"/>
    <property type="match status" value="1"/>
</dbReference>
<dbReference type="HAMAP" id="MF_00261">
    <property type="entry name" value="RNApol_arch_Rpo11"/>
    <property type="match status" value="1"/>
</dbReference>
<dbReference type="InterPro" id="IPR008193">
    <property type="entry name" value="RNA_pol_Rpb11_13-16kDa_CS"/>
</dbReference>
<dbReference type="Proteomes" id="UP000011083">
    <property type="component" value="Unassembled WGS sequence"/>
</dbReference>
<dbReference type="GO" id="GO:0006362">
    <property type="term" value="P:transcription elongation by RNA polymerase I"/>
    <property type="evidence" value="ECO:0007669"/>
    <property type="project" value="TreeGrafter"/>
</dbReference>
<dbReference type="GO" id="GO:0005666">
    <property type="term" value="C:RNA polymerase III complex"/>
    <property type="evidence" value="ECO:0007669"/>
    <property type="project" value="TreeGrafter"/>
</dbReference>
<evidence type="ECO:0000313" key="9">
    <source>
        <dbReference type="Proteomes" id="UP000011083"/>
    </source>
</evidence>